<feature type="region of interest" description="Disordered" evidence="1">
    <location>
        <begin position="495"/>
        <end position="514"/>
    </location>
</feature>
<dbReference type="InterPro" id="IPR051918">
    <property type="entry name" value="STPP_CPPED1"/>
</dbReference>
<dbReference type="EMBL" id="CP073720">
    <property type="protein sequence ID" value="UWP86555.1"/>
    <property type="molecule type" value="Genomic_DNA"/>
</dbReference>
<feature type="signal peptide" evidence="2">
    <location>
        <begin position="1"/>
        <end position="32"/>
    </location>
</feature>
<gene>
    <name evidence="4" type="ORF">Dfulv_20865</name>
</gene>
<evidence type="ECO:0000313" key="4">
    <source>
        <dbReference type="EMBL" id="UWP86555.1"/>
    </source>
</evidence>
<reference evidence="4" key="2">
    <citation type="submission" date="2022-09" db="EMBL/GenBank/DDBJ databases">
        <title>Biosynthetic gene clusters of Dactylosporangioum fulvum.</title>
        <authorList>
            <person name="Caradec T."/>
        </authorList>
    </citation>
    <scope>NUCLEOTIDE SEQUENCE</scope>
    <source>
        <strain evidence="4">NRRL B-16292</strain>
    </source>
</reference>
<feature type="chain" id="PRO_5046447263" evidence="2">
    <location>
        <begin position="33"/>
        <end position="550"/>
    </location>
</feature>
<dbReference type="PANTHER" id="PTHR43143">
    <property type="entry name" value="METALLOPHOSPHOESTERASE, CALCINEURIN SUPERFAMILY"/>
    <property type="match status" value="1"/>
</dbReference>
<feature type="domain" description="Calcineurin-like phosphoesterase" evidence="3">
    <location>
        <begin position="259"/>
        <end position="460"/>
    </location>
</feature>
<evidence type="ECO:0000313" key="5">
    <source>
        <dbReference type="Proteomes" id="UP001059617"/>
    </source>
</evidence>
<accession>A0ABY5WAZ7</accession>
<dbReference type="Pfam" id="PF00149">
    <property type="entry name" value="Metallophos"/>
    <property type="match status" value="1"/>
</dbReference>
<dbReference type="SUPFAM" id="SSF56300">
    <property type="entry name" value="Metallo-dependent phosphatases"/>
    <property type="match status" value="1"/>
</dbReference>
<dbReference type="Proteomes" id="UP001059617">
    <property type="component" value="Chromosome"/>
</dbReference>
<keyword evidence="2" id="KW-0732">Signal</keyword>
<proteinExistence type="predicted"/>
<name>A0ABY5WAZ7_9ACTN</name>
<reference evidence="4" key="1">
    <citation type="submission" date="2021-04" db="EMBL/GenBank/DDBJ databases">
        <authorList>
            <person name="Hartkoorn R.C."/>
            <person name="Beaudoing E."/>
            <person name="Hot D."/>
        </authorList>
    </citation>
    <scope>NUCLEOTIDE SEQUENCE</scope>
    <source>
        <strain evidence="4">NRRL B-16292</strain>
    </source>
</reference>
<protein>
    <submittedName>
        <fullName evidence="4">Metallophosphoesterase</fullName>
    </submittedName>
</protein>
<dbReference type="Gene3D" id="3.60.21.10">
    <property type="match status" value="1"/>
</dbReference>
<organism evidence="4 5">
    <name type="scientific">Dactylosporangium fulvum</name>
    <dbReference type="NCBI Taxonomy" id="53359"/>
    <lineage>
        <taxon>Bacteria</taxon>
        <taxon>Bacillati</taxon>
        <taxon>Actinomycetota</taxon>
        <taxon>Actinomycetes</taxon>
        <taxon>Micromonosporales</taxon>
        <taxon>Micromonosporaceae</taxon>
        <taxon>Dactylosporangium</taxon>
    </lineage>
</organism>
<evidence type="ECO:0000256" key="1">
    <source>
        <dbReference type="SAM" id="MobiDB-lite"/>
    </source>
</evidence>
<sequence length="550" mass="59300">MARPVLRTRHLLVVGAAALALLPAAAVPAAQAGEPGHGQAGHQTLWRGDFDGASGAWTVQTDGAPAGWRGWTFAARNDWFAAAAPAGVGCDPEKNQPLDPRCFLDGRNQFSRSRGVLAVADNGVAAAKGATVDGSHPVNSTLVSPGVPVGGKRAIELVFSSHYRQAHKAVGRVTVAFDGGAEKEILRYSAARISANGGGDVISGQEVIRVDAPQRARTAVFRFTYSNNRPQMYWAVDDVVARTPLPALSRGAKATTFQVLSDIQVEGLPYTDGALDLLRREAPGAKALLLAGDIISGPREQTQEQQVQEYADVSAAFARHRLPTVLPAIGNHDRRSRVLTPQQQQDNFLAFANRWGAGIDKPYYEKVVGGVPVIVLGEESGVAEQEKQSISDAQVAFLTRRLADWARQGKQVLVMKHYPFEWTVSGTYGNFYGNGPRDFELEAIVGKYPNVIFLSGHTHWSPYRRDWAARVVTQGGHPDGYTAVNTGALAMEFAPSPEDPWDEDSATDRPESPSVLTVAVYPDRTIVRAFDVLTGKQINEVEVARPAASR</sequence>
<evidence type="ECO:0000259" key="3">
    <source>
        <dbReference type="Pfam" id="PF00149"/>
    </source>
</evidence>
<dbReference type="InterPro" id="IPR004843">
    <property type="entry name" value="Calcineurin-like_PHP"/>
</dbReference>
<keyword evidence="5" id="KW-1185">Reference proteome</keyword>
<dbReference type="InterPro" id="IPR006311">
    <property type="entry name" value="TAT_signal"/>
</dbReference>
<dbReference type="InterPro" id="IPR029052">
    <property type="entry name" value="Metallo-depent_PP-like"/>
</dbReference>
<dbReference type="RefSeq" id="WP_259865843.1">
    <property type="nucleotide sequence ID" value="NZ_BAAAST010000003.1"/>
</dbReference>
<dbReference type="PANTHER" id="PTHR43143:SF1">
    <property type="entry name" value="SERINE_THREONINE-PROTEIN PHOSPHATASE CPPED1"/>
    <property type="match status" value="1"/>
</dbReference>
<evidence type="ECO:0000256" key="2">
    <source>
        <dbReference type="SAM" id="SignalP"/>
    </source>
</evidence>
<dbReference type="PROSITE" id="PS51318">
    <property type="entry name" value="TAT"/>
    <property type="match status" value="1"/>
</dbReference>